<organism evidence="12 13">
    <name type="scientific">Vitis vinifera</name>
    <name type="common">Grape</name>
    <dbReference type="NCBI Taxonomy" id="29760"/>
    <lineage>
        <taxon>Eukaryota</taxon>
        <taxon>Viridiplantae</taxon>
        <taxon>Streptophyta</taxon>
        <taxon>Embryophyta</taxon>
        <taxon>Tracheophyta</taxon>
        <taxon>Spermatophyta</taxon>
        <taxon>Magnoliopsida</taxon>
        <taxon>eudicotyledons</taxon>
        <taxon>Gunneridae</taxon>
        <taxon>Pentapetalae</taxon>
        <taxon>rosids</taxon>
        <taxon>Vitales</taxon>
        <taxon>Vitaceae</taxon>
        <taxon>Viteae</taxon>
        <taxon>Vitis</taxon>
    </lineage>
</organism>
<accession>A0A438BVW5</accession>
<dbReference type="GO" id="GO:0008234">
    <property type="term" value="F:cysteine-type peptidase activity"/>
    <property type="evidence" value="ECO:0007669"/>
    <property type="project" value="UniProtKB-KW"/>
</dbReference>
<keyword evidence="3" id="KW-0645">Protease</keyword>
<proteinExistence type="inferred from homology"/>
<comment type="similarity">
    <text evidence="2">Belongs to the peptidase C48 family.</text>
</comment>
<evidence type="ECO:0000256" key="8">
    <source>
        <dbReference type="ARBA" id="ARBA00023163"/>
    </source>
</evidence>
<dbReference type="InterPro" id="IPR016177">
    <property type="entry name" value="DNA-bd_dom_sf"/>
</dbReference>
<dbReference type="InterPro" id="IPR001739">
    <property type="entry name" value="Methyl_CpG_DNA-bd"/>
</dbReference>
<name>A0A438BVW5_VITVI</name>
<dbReference type="GO" id="GO:0005634">
    <property type="term" value="C:nucleus"/>
    <property type="evidence" value="ECO:0007669"/>
    <property type="project" value="UniProtKB-SubCell"/>
</dbReference>
<dbReference type="InterPro" id="IPR003653">
    <property type="entry name" value="Peptidase_C48_C"/>
</dbReference>
<dbReference type="Gene3D" id="3.30.890.10">
    <property type="entry name" value="Methyl-cpg-binding Protein 2, Chain A"/>
    <property type="match status" value="1"/>
</dbReference>
<evidence type="ECO:0000259" key="11">
    <source>
        <dbReference type="PROSITE" id="PS50982"/>
    </source>
</evidence>
<dbReference type="SUPFAM" id="SSF54001">
    <property type="entry name" value="Cysteine proteinases"/>
    <property type="match status" value="1"/>
</dbReference>
<comment type="subcellular location">
    <subcellularLocation>
        <location evidence="1">Nucleus</location>
    </subcellularLocation>
</comment>
<evidence type="ECO:0000313" key="13">
    <source>
        <dbReference type="Proteomes" id="UP000288805"/>
    </source>
</evidence>
<keyword evidence="6" id="KW-0805">Transcription regulation</keyword>
<feature type="domain" description="Ubiquitin-like protease family profile" evidence="10">
    <location>
        <begin position="189"/>
        <end position="359"/>
    </location>
</feature>
<dbReference type="GO" id="GO:0006508">
    <property type="term" value="P:proteolysis"/>
    <property type="evidence" value="ECO:0007669"/>
    <property type="project" value="UniProtKB-KW"/>
</dbReference>
<keyword evidence="8" id="KW-0804">Transcription</keyword>
<evidence type="ECO:0000256" key="3">
    <source>
        <dbReference type="ARBA" id="ARBA00022670"/>
    </source>
</evidence>
<evidence type="ECO:0008006" key="14">
    <source>
        <dbReference type="Google" id="ProtNLM"/>
    </source>
</evidence>
<evidence type="ECO:0000256" key="2">
    <source>
        <dbReference type="ARBA" id="ARBA00005234"/>
    </source>
</evidence>
<evidence type="ECO:0000256" key="4">
    <source>
        <dbReference type="ARBA" id="ARBA00022801"/>
    </source>
</evidence>
<comment type="caution">
    <text evidence="12">The sequence shown here is derived from an EMBL/GenBank/DDBJ whole genome shotgun (WGS) entry which is preliminary data.</text>
</comment>
<keyword evidence="9" id="KW-0539">Nucleus</keyword>
<keyword evidence="4" id="KW-0378">Hydrolase</keyword>
<dbReference type="PROSITE" id="PS50982">
    <property type="entry name" value="MBD"/>
    <property type="match status" value="1"/>
</dbReference>
<reference evidence="12 13" key="1">
    <citation type="journal article" date="2018" name="PLoS Genet.">
        <title>Population sequencing reveals clonal diversity and ancestral inbreeding in the grapevine cultivar Chardonnay.</title>
        <authorList>
            <person name="Roach M.J."/>
            <person name="Johnson D.L."/>
            <person name="Bohlmann J."/>
            <person name="van Vuuren H.J."/>
            <person name="Jones S.J."/>
            <person name="Pretorius I.S."/>
            <person name="Schmidt S.A."/>
            <person name="Borneman A.R."/>
        </authorList>
    </citation>
    <scope>NUCLEOTIDE SEQUENCE [LARGE SCALE GENOMIC DNA]</scope>
    <source>
        <strain evidence="13">cv. Chardonnay</strain>
        <tissue evidence="12">Leaf</tissue>
    </source>
</reference>
<dbReference type="PANTHER" id="PTHR12606:SF1">
    <property type="entry name" value="UBIQUITIN-LIKE-SPECIFIC PROTEASE 1A"/>
    <property type="match status" value="1"/>
</dbReference>
<dbReference type="GO" id="GO:0003677">
    <property type="term" value="F:DNA binding"/>
    <property type="evidence" value="ECO:0007669"/>
    <property type="project" value="UniProtKB-KW"/>
</dbReference>
<dbReference type="PROSITE" id="PS50600">
    <property type="entry name" value="ULP_PROTEASE"/>
    <property type="match status" value="1"/>
</dbReference>
<dbReference type="InterPro" id="IPR038765">
    <property type="entry name" value="Papain-like_cys_pep_sf"/>
</dbReference>
<dbReference type="SUPFAM" id="SSF54171">
    <property type="entry name" value="DNA-binding domain"/>
    <property type="match status" value="1"/>
</dbReference>
<evidence type="ECO:0000256" key="1">
    <source>
        <dbReference type="ARBA" id="ARBA00004123"/>
    </source>
</evidence>
<keyword evidence="7" id="KW-0238">DNA-binding</keyword>
<dbReference type="EMBL" id="QGNW01002605">
    <property type="protein sequence ID" value="RVW15124.1"/>
    <property type="molecule type" value="Genomic_DNA"/>
</dbReference>
<protein>
    <recommendedName>
        <fullName evidence="14">Ubiquitin-like protease family profile domain-containing protein</fullName>
    </recommendedName>
</protein>
<dbReference type="PANTHER" id="PTHR12606">
    <property type="entry name" value="SENTRIN/SUMO-SPECIFIC PROTEASE"/>
    <property type="match status" value="1"/>
</dbReference>
<evidence type="ECO:0000256" key="9">
    <source>
        <dbReference type="ARBA" id="ARBA00023242"/>
    </source>
</evidence>
<evidence type="ECO:0000256" key="7">
    <source>
        <dbReference type="ARBA" id="ARBA00023125"/>
    </source>
</evidence>
<evidence type="ECO:0000313" key="12">
    <source>
        <dbReference type="EMBL" id="RVW15124.1"/>
    </source>
</evidence>
<dbReference type="Pfam" id="PF02902">
    <property type="entry name" value="Peptidase_C48"/>
    <property type="match status" value="1"/>
</dbReference>
<keyword evidence="5" id="KW-0788">Thiol protease</keyword>
<dbReference type="AlphaFoldDB" id="A0A438BVW5"/>
<evidence type="ECO:0000256" key="5">
    <source>
        <dbReference type="ARBA" id="ARBA00022807"/>
    </source>
</evidence>
<gene>
    <name evidence="12" type="ORF">CK203_083397</name>
</gene>
<dbReference type="Proteomes" id="UP000288805">
    <property type="component" value="Unassembled WGS sequence"/>
</dbReference>
<evidence type="ECO:0000256" key="6">
    <source>
        <dbReference type="ARBA" id="ARBA00023015"/>
    </source>
</evidence>
<evidence type="ECO:0000259" key="10">
    <source>
        <dbReference type="PROSITE" id="PS50600"/>
    </source>
</evidence>
<dbReference type="Gene3D" id="3.40.395.10">
    <property type="entry name" value="Adenoviral Proteinase, Chain A"/>
    <property type="match status" value="1"/>
</dbReference>
<sequence length="406" mass="46877">MSLQKKIPIIHYLDPSSCGLPNGWIVEERHRISPKTSKRSDKVYSVYRDDNRYYYEPETRKKFRSLKAALEHLERKKKDDVKKLQELPNSKSKTKKMRIESSNFANAPKKDDVEEQTMEVTYLDGTLVQSTTEGSASQDIISPHLSVIGKKGKGKTVLASPLCIIEDKLLAYVFSELDSSETLVDYDQDHGMRSDFNTLLPHNWVVDTIINLVAYQLNTREKEYKGQRMTQSYLPTIFAQQMLGTNANVNKALKIYTSRYFSTLENTSKIFIPLNDFGHWFLCVINLPQEEVYILDSLPTKRRKKERVDMVTSIISALCLTNLAKYNVQRFPISRPNWVPTQDNGWDCGLYVIRFMQMLDATPPVSKSSLVVDNSNEFRRKLVIDLVLDDNNKVKQYILNQLNKKP</sequence>
<feature type="domain" description="MBD" evidence="11">
    <location>
        <begin position="10"/>
        <end position="94"/>
    </location>
</feature>